<dbReference type="RefSeq" id="WP_049952301.1">
    <property type="nucleotide sequence ID" value="NZ_CP007055.1"/>
</dbReference>
<dbReference type="InterPro" id="IPR011006">
    <property type="entry name" value="CheY-like_superfamily"/>
</dbReference>
<proteinExistence type="predicted"/>
<keyword evidence="4" id="KW-0238">DNA-binding</keyword>
<sequence>MGQGNTEEPNVDVLVVDDDPRLADLFAAWLEPGWAVTTAYGGEQALEVVSDAIDVILLDRRMPGLSGDEVLSLLRASGYDCAVIIVSAIDPSSEPVEAHFDDYLVKPISKAQLIEKIDRVTSQIIDRADKRETEPVDPTVN</sequence>
<evidence type="ECO:0000256" key="2">
    <source>
        <dbReference type="PROSITE-ProRule" id="PRU00169"/>
    </source>
</evidence>
<dbReference type="CDD" id="cd00156">
    <property type="entry name" value="REC"/>
    <property type="match status" value="1"/>
</dbReference>
<keyword evidence="5" id="KW-1185">Reference proteome</keyword>
<dbReference type="PROSITE" id="PS50110">
    <property type="entry name" value="RESPONSE_REGULATORY"/>
    <property type="match status" value="1"/>
</dbReference>
<dbReference type="PANTHER" id="PTHR44591:SF3">
    <property type="entry name" value="RESPONSE REGULATORY DOMAIN-CONTAINING PROTEIN"/>
    <property type="match status" value="1"/>
</dbReference>
<evidence type="ECO:0000313" key="4">
    <source>
        <dbReference type="EMBL" id="AHF99097.1"/>
    </source>
</evidence>
<dbReference type="EMBL" id="CP007055">
    <property type="protein sequence ID" value="AHF99097.1"/>
    <property type="molecule type" value="Genomic_DNA"/>
</dbReference>
<evidence type="ECO:0000313" key="5">
    <source>
        <dbReference type="Proteomes" id="UP000019024"/>
    </source>
</evidence>
<name>W0JQ17_9EURY</name>
<dbReference type="Pfam" id="PF00072">
    <property type="entry name" value="Response_reg"/>
    <property type="match status" value="1"/>
</dbReference>
<dbReference type="InterPro" id="IPR050595">
    <property type="entry name" value="Bact_response_regulator"/>
</dbReference>
<protein>
    <submittedName>
        <fullName evidence="4">DNA-binding protein</fullName>
    </submittedName>
</protein>
<feature type="modified residue" description="4-aspartylphosphate" evidence="2">
    <location>
        <position position="59"/>
    </location>
</feature>
<dbReference type="Proteomes" id="UP000019024">
    <property type="component" value="Chromosome"/>
</dbReference>
<keyword evidence="1 2" id="KW-0597">Phosphoprotein</keyword>
<dbReference type="AlphaFoldDB" id="W0JQ17"/>
<reference evidence="4 5" key="1">
    <citation type="submission" date="2014-01" db="EMBL/GenBank/DDBJ databases">
        <authorList>
            <consortium name="DOE Joint Genome Institute"/>
            <person name="Anderson I."/>
            <person name="Huntemann M."/>
            <person name="Han J."/>
            <person name="Chen A."/>
            <person name="Kyrpides N."/>
            <person name="Mavromatis K."/>
            <person name="Markowitz V."/>
            <person name="Palaniappan K."/>
            <person name="Ivanova N."/>
            <person name="Schaumberg A."/>
            <person name="Pati A."/>
            <person name="Liolios K."/>
            <person name="Nordberg H.P."/>
            <person name="Cantor M.N."/>
            <person name="Hua S.X."/>
            <person name="Woyke T."/>
        </authorList>
    </citation>
    <scope>NUCLEOTIDE SEQUENCE [LARGE SCALE GENOMIC DNA]</scope>
    <source>
        <strain evidence="4 5">XH-48</strain>
    </source>
</reference>
<dbReference type="HOGENOM" id="CLU_000445_69_8_2"/>
<gene>
    <name evidence="4" type="ORF">HALLA_09815</name>
</gene>
<dbReference type="PATRIC" id="fig|797299.3.peg.989"/>
<dbReference type="SUPFAM" id="SSF52172">
    <property type="entry name" value="CheY-like"/>
    <property type="match status" value="1"/>
</dbReference>
<dbReference type="OrthoDB" id="86314at2157"/>
<dbReference type="SMART" id="SM00448">
    <property type="entry name" value="REC"/>
    <property type="match status" value="1"/>
</dbReference>
<dbReference type="PANTHER" id="PTHR44591">
    <property type="entry name" value="STRESS RESPONSE REGULATOR PROTEIN 1"/>
    <property type="match status" value="1"/>
</dbReference>
<feature type="domain" description="Response regulatory" evidence="3">
    <location>
        <begin position="12"/>
        <end position="121"/>
    </location>
</feature>
<dbReference type="STRING" id="797299.HALLA_09815"/>
<evidence type="ECO:0000256" key="1">
    <source>
        <dbReference type="ARBA" id="ARBA00022553"/>
    </source>
</evidence>
<evidence type="ECO:0000259" key="3">
    <source>
        <dbReference type="PROSITE" id="PS50110"/>
    </source>
</evidence>
<dbReference type="GO" id="GO:0003677">
    <property type="term" value="F:DNA binding"/>
    <property type="evidence" value="ECO:0007669"/>
    <property type="project" value="UniProtKB-KW"/>
</dbReference>
<organism evidence="4 5">
    <name type="scientific">Halostagnicola larsenii XH-48</name>
    <dbReference type="NCBI Taxonomy" id="797299"/>
    <lineage>
        <taxon>Archaea</taxon>
        <taxon>Methanobacteriati</taxon>
        <taxon>Methanobacteriota</taxon>
        <taxon>Stenosarchaea group</taxon>
        <taxon>Halobacteria</taxon>
        <taxon>Halobacteriales</taxon>
        <taxon>Natrialbaceae</taxon>
        <taxon>Halostagnicola</taxon>
    </lineage>
</organism>
<dbReference type="GO" id="GO:0000160">
    <property type="term" value="P:phosphorelay signal transduction system"/>
    <property type="evidence" value="ECO:0007669"/>
    <property type="project" value="InterPro"/>
</dbReference>
<dbReference type="KEGG" id="hlr:HALLA_09815"/>
<accession>W0JQ17</accession>
<dbReference type="Gene3D" id="3.40.50.2300">
    <property type="match status" value="1"/>
</dbReference>
<dbReference type="InterPro" id="IPR001789">
    <property type="entry name" value="Sig_transdc_resp-reg_receiver"/>
</dbReference>
<dbReference type="eggNOG" id="arCOG02601">
    <property type="taxonomic scope" value="Archaea"/>
</dbReference>
<dbReference type="GeneID" id="25144757"/>